<comment type="caution">
    <text evidence="4">The sequence shown here is derived from an EMBL/GenBank/DDBJ whole genome shotgun (WGS) entry which is preliminary data.</text>
</comment>
<keyword evidence="2" id="KW-1133">Transmembrane helix</keyword>
<dbReference type="GO" id="GO:0006508">
    <property type="term" value="P:proteolysis"/>
    <property type="evidence" value="ECO:0007669"/>
    <property type="project" value="InterPro"/>
</dbReference>
<feature type="transmembrane region" description="Helical" evidence="2">
    <location>
        <begin position="71"/>
        <end position="92"/>
    </location>
</feature>
<protein>
    <submittedName>
        <fullName evidence="4">Caspase-3 (C14 family)</fullName>
    </submittedName>
</protein>
<dbReference type="Pfam" id="PF00656">
    <property type="entry name" value="Peptidase_C14"/>
    <property type="match status" value="1"/>
</dbReference>
<reference evidence="4 5" key="1">
    <citation type="journal article" date="2013" name="Curr. Biol.">
        <title>The Genome of the Foraminiferan Reticulomyxa filosa.</title>
        <authorList>
            <person name="Glockner G."/>
            <person name="Hulsmann N."/>
            <person name="Schleicher M."/>
            <person name="Noegel A.A."/>
            <person name="Eichinger L."/>
            <person name="Gallinger C."/>
            <person name="Pawlowski J."/>
            <person name="Sierra R."/>
            <person name="Euteneuer U."/>
            <person name="Pillet L."/>
            <person name="Moustafa A."/>
            <person name="Platzer M."/>
            <person name="Groth M."/>
            <person name="Szafranski K."/>
            <person name="Schliwa M."/>
        </authorList>
    </citation>
    <scope>NUCLEOTIDE SEQUENCE [LARGE SCALE GENOMIC DNA]</scope>
</reference>
<comment type="similarity">
    <text evidence="1">Belongs to the peptidase C14A family.</text>
</comment>
<keyword evidence="5" id="KW-1185">Reference proteome</keyword>
<dbReference type="EMBL" id="ASPP01021363">
    <property type="protein sequence ID" value="ETO12488.1"/>
    <property type="molecule type" value="Genomic_DNA"/>
</dbReference>
<organism evidence="4 5">
    <name type="scientific">Reticulomyxa filosa</name>
    <dbReference type="NCBI Taxonomy" id="46433"/>
    <lineage>
        <taxon>Eukaryota</taxon>
        <taxon>Sar</taxon>
        <taxon>Rhizaria</taxon>
        <taxon>Retaria</taxon>
        <taxon>Foraminifera</taxon>
        <taxon>Monothalamids</taxon>
        <taxon>Reticulomyxidae</taxon>
        <taxon>Reticulomyxa</taxon>
    </lineage>
</organism>
<feature type="domain" description="Caspase family p20" evidence="3">
    <location>
        <begin position="129"/>
        <end position="266"/>
    </location>
</feature>
<proteinExistence type="inferred from homology"/>
<dbReference type="PANTHER" id="PTHR22576:SF41">
    <property type="entry name" value="CASPASE 14, APOPTOSIS-RELATED CYSTEINE PEPTIDASE"/>
    <property type="match status" value="1"/>
</dbReference>
<keyword evidence="2" id="KW-0812">Transmembrane</keyword>
<sequence>MSLKAFIYLEKKMHEVTLTSLDLRGLKEKVVELLNKTKNSNSSIHFKIADNSGQEINNDQQLQNAFQTQPVFFFVHFNQSFVPFFFIHLFFFKKIIKLIKQMMRINIKKMKKKEEEENDDDCHKIVNPLVLLTGAAKYENLDYLPGVKTDLMILRKLFEEIYGYKVYCTYDPNNPETESLTFKQFNIFLNDHYSSLIKSNDDNYDSFIFVWCGHGNTKLEEGDTLITSDDDKYKSFKKIQEIFTHDTDVFLNKPKIFIKNACRGNEEPQKRKRGTNQQQQWHNIESDTLIIFSTTPGKYIFDSSDSNKGKGSYFTECFCDIMSQNIKLSKSLDDNVRLITKLVKQKALAGQIIQTTTTCDRRVFLYNNYYYLSNTSIEMNQNHPWNKANKKAHEIVNQMINEKQQGIIVISTNIDQFAKSNNKKFWQEVPFSMMINSKEYLKQKIIIGKYSICLFCSKK</sequence>
<accession>X6MEP7</accession>
<evidence type="ECO:0000256" key="2">
    <source>
        <dbReference type="SAM" id="Phobius"/>
    </source>
</evidence>
<dbReference type="InterPro" id="IPR015917">
    <property type="entry name" value="Pept_C14A"/>
</dbReference>
<name>X6MEP7_RETFI</name>
<dbReference type="SMART" id="SM00115">
    <property type="entry name" value="CASc"/>
    <property type="match status" value="1"/>
</dbReference>
<dbReference type="PANTHER" id="PTHR22576">
    <property type="entry name" value="MUCOSA ASSOCIATED LYMPHOID TISSUE LYMPHOMA TRANSLOCATION PROTEIN 1/PARACASPASE"/>
    <property type="match status" value="1"/>
</dbReference>
<dbReference type="InterPro" id="IPR052039">
    <property type="entry name" value="Caspase-related_regulators"/>
</dbReference>
<dbReference type="InterPro" id="IPR029030">
    <property type="entry name" value="Caspase-like_dom_sf"/>
</dbReference>
<evidence type="ECO:0000259" key="3">
    <source>
        <dbReference type="PROSITE" id="PS50208"/>
    </source>
</evidence>
<dbReference type="InterPro" id="IPR011600">
    <property type="entry name" value="Pept_C14_caspase"/>
</dbReference>
<dbReference type="InterPro" id="IPR001309">
    <property type="entry name" value="Pept_C14_p20"/>
</dbReference>
<dbReference type="PROSITE" id="PS50208">
    <property type="entry name" value="CASPASE_P20"/>
    <property type="match status" value="1"/>
</dbReference>
<evidence type="ECO:0000256" key="1">
    <source>
        <dbReference type="ARBA" id="ARBA00010134"/>
    </source>
</evidence>
<gene>
    <name evidence="4" type="ORF">RFI_24888</name>
</gene>
<dbReference type="Gene3D" id="3.40.50.1460">
    <property type="match status" value="1"/>
</dbReference>
<dbReference type="OrthoDB" id="6116485at2759"/>
<dbReference type="SUPFAM" id="SSF52129">
    <property type="entry name" value="Caspase-like"/>
    <property type="match status" value="1"/>
</dbReference>
<evidence type="ECO:0000313" key="5">
    <source>
        <dbReference type="Proteomes" id="UP000023152"/>
    </source>
</evidence>
<evidence type="ECO:0000313" key="4">
    <source>
        <dbReference type="EMBL" id="ETO12488.1"/>
    </source>
</evidence>
<dbReference type="Proteomes" id="UP000023152">
    <property type="component" value="Unassembled WGS sequence"/>
</dbReference>
<dbReference type="AlphaFoldDB" id="X6MEP7"/>
<dbReference type="GO" id="GO:0004197">
    <property type="term" value="F:cysteine-type endopeptidase activity"/>
    <property type="evidence" value="ECO:0007669"/>
    <property type="project" value="InterPro"/>
</dbReference>
<keyword evidence="2" id="KW-0472">Membrane</keyword>